<reference evidence="14 16" key="2">
    <citation type="journal article" date="2013" name="Nature">
        <title>Insights into bilaterian evolution from three spiralian genomes.</title>
        <authorList>
            <person name="Simakov O."/>
            <person name="Marletaz F."/>
            <person name="Cho S.J."/>
            <person name="Edsinger-Gonzales E."/>
            <person name="Havlak P."/>
            <person name="Hellsten U."/>
            <person name="Kuo D.H."/>
            <person name="Larsson T."/>
            <person name="Lv J."/>
            <person name="Arendt D."/>
            <person name="Savage R."/>
            <person name="Osoegawa K."/>
            <person name="de Jong P."/>
            <person name="Grimwood J."/>
            <person name="Chapman J.A."/>
            <person name="Shapiro H."/>
            <person name="Aerts A."/>
            <person name="Otillar R.P."/>
            <person name="Terry A.Y."/>
            <person name="Boore J.L."/>
            <person name="Grigoriev I.V."/>
            <person name="Lindberg D.R."/>
            <person name="Seaver E.C."/>
            <person name="Weisblat D.A."/>
            <person name="Putnam N.H."/>
            <person name="Rokhsar D.S."/>
        </authorList>
    </citation>
    <scope>NUCLEOTIDE SEQUENCE</scope>
    <source>
        <strain evidence="14 16">I ESC-2004</strain>
    </source>
</reference>
<reference evidence="16" key="1">
    <citation type="submission" date="2012-12" db="EMBL/GenBank/DDBJ databases">
        <authorList>
            <person name="Hellsten U."/>
            <person name="Grimwood J."/>
            <person name="Chapman J.A."/>
            <person name="Shapiro H."/>
            <person name="Aerts A."/>
            <person name="Otillar R.P."/>
            <person name="Terry A.Y."/>
            <person name="Boore J.L."/>
            <person name="Simakov O."/>
            <person name="Marletaz F."/>
            <person name="Cho S.-J."/>
            <person name="Edsinger-Gonzales E."/>
            <person name="Havlak P."/>
            <person name="Kuo D.-H."/>
            <person name="Larsson T."/>
            <person name="Lv J."/>
            <person name="Arendt D."/>
            <person name="Savage R."/>
            <person name="Osoegawa K."/>
            <person name="de Jong P."/>
            <person name="Lindberg D.R."/>
            <person name="Seaver E.C."/>
            <person name="Weisblat D.A."/>
            <person name="Putnam N.H."/>
            <person name="Grigoriev I.V."/>
            <person name="Rokhsar D.S."/>
        </authorList>
    </citation>
    <scope>NUCLEOTIDE SEQUENCE</scope>
    <source>
        <strain evidence="16">I ESC-2004</strain>
    </source>
</reference>
<name>R7VAS3_CAPTE</name>
<dbReference type="EnsemblMetazoa" id="CapteT167458">
    <property type="protein sequence ID" value="CapteP167458"/>
    <property type="gene ID" value="CapteG167458"/>
</dbReference>
<evidence type="ECO:0000256" key="2">
    <source>
        <dbReference type="ARBA" id="ARBA00022448"/>
    </source>
</evidence>
<feature type="region of interest" description="Disordered" evidence="11">
    <location>
        <begin position="263"/>
        <end position="295"/>
    </location>
</feature>
<feature type="domain" description="Ionotropic glutamate receptor C-terminal" evidence="12">
    <location>
        <begin position="3"/>
        <end position="259"/>
    </location>
</feature>
<evidence type="ECO:0000256" key="3">
    <source>
        <dbReference type="ARBA" id="ARBA00022692"/>
    </source>
</evidence>
<dbReference type="InterPro" id="IPR001320">
    <property type="entry name" value="Iontro_rcpt_C"/>
</dbReference>
<dbReference type="EMBL" id="KB293691">
    <property type="protein sequence ID" value="ELU15632.1"/>
    <property type="molecule type" value="Genomic_DNA"/>
</dbReference>
<dbReference type="SMART" id="SM00918">
    <property type="entry name" value="Lig_chan-Glu_bd"/>
    <property type="match status" value="1"/>
</dbReference>
<keyword evidence="10" id="KW-0407">Ion channel</keyword>
<dbReference type="Proteomes" id="UP000014760">
    <property type="component" value="Unassembled WGS sequence"/>
</dbReference>
<dbReference type="Gene3D" id="3.40.190.10">
    <property type="entry name" value="Periplasmic binding protein-like II"/>
    <property type="match status" value="2"/>
</dbReference>
<feature type="domain" description="Ionotropic glutamate receptor L-glutamate and glycine-binding" evidence="13">
    <location>
        <begin position="11"/>
        <end position="75"/>
    </location>
</feature>
<evidence type="ECO:0000256" key="1">
    <source>
        <dbReference type="ARBA" id="ARBA00004141"/>
    </source>
</evidence>
<dbReference type="GO" id="GO:0016020">
    <property type="term" value="C:membrane"/>
    <property type="evidence" value="ECO:0007669"/>
    <property type="project" value="UniProtKB-SubCell"/>
</dbReference>
<dbReference type="CDD" id="cd13685">
    <property type="entry name" value="PBP2_iGluR_non_NMDA_like"/>
    <property type="match status" value="1"/>
</dbReference>
<proteinExistence type="predicted"/>
<evidence type="ECO:0000256" key="4">
    <source>
        <dbReference type="ARBA" id="ARBA00022989"/>
    </source>
</evidence>
<dbReference type="GO" id="GO:0015276">
    <property type="term" value="F:ligand-gated monoatomic ion channel activity"/>
    <property type="evidence" value="ECO:0007669"/>
    <property type="project" value="InterPro"/>
</dbReference>
<evidence type="ECO:0000256" key="8">
    <source>
        <dbReference type="ARBA" id="ARBA00023180"/>
    </source>
</evidence>
<evidence type="ECO:0000313" key="15">
    <source>
        <dbReference type="EnsemblMetazoa" id="CapteP167458"/>
    </source>
</evidence>
<evidence type="ECO:0000259" key="12">
    <source>
        <dbReference type="SMART" id="SM00079"/>
    </source>
</evidence>
<evidence type="ECO:0000259" key="13">
    <source>
        <dbReference type="SMART" id="SM00918"/>
    </source>
</evidence>
<protein>
    <recommendedName>
        <fullName evidence="17">Ionotropic glutamate receptor L-glutamate and glycine-binding domain-containing protein</fullName>
    </recommendedName>
</protein>
<dbReference type="FunFam" id="3.40.190.10:FF:000024">
    <property type="entry name" value="Glutamate receptor, ionotropic, delta 1"/>
    <property type="match status" value="1"/>
</dbReference>
<dbReference type="PANTHER" id="PTHR18966">
    <property type="entry name" value="IONOTROPIC GLUTAMATE RECEPTOR"/>
    <property type="match status" value="1"/>
</dbReference>
<keyword evidence="9" id="KW-1071">Ligand-gated ion channel</keyword>
<dbReference type="SMART" id="SM00079">
    <property type="entry name" value="PBPe"/>
    <property type="match status" value="1"/>
</dbReference>
<reference evidence="15" key="3">
    <citation type="submission" date="2015-06" db="UniProtKB">
        <authorList>
            <consortium name="EnsemblMetazoa"/>
        </authorList>
    </citation>
    <scope>IDENTIFICATION</scope>
</reference>
<feature type="compositionally biased region" description="Basic and acidic residues" evidence="11">
    <location>
        <begin position="264"/>
        <end position="274"/>
    </location>
</feature>
<dbReference type="EMBL" id="AMQN01004505">
    <property type="status" value="NOT_ANNOTATED_CDS"/>
    <property type="molecule type" value="Genomic_DNA"/>
</dbReference>
<feature type="compositionally biased region" description="Polar residues" evidence="11">
    <location>
        <begin position="275"/>
        <end position="284"/>
    </location>
</feature>
<evidence type="ECO:0008006" key="17">
    <source>
        <dbReference type="Google" id="ProtNLM"/>
    </source>
</evidence>
<dbReference type="STRING" id="283909.R7VAS3"/>
<evidence type="ECO:0000256" key="5">
    <source>
        <dbReference type="ARBA" id="ARBA00023065"/>
    </source>
</evidence>
<keyword evidence="16" id="KW-1185">Reference proteome</keyword>
<keyword evidence="7" id="KW-0675">Receptor</keyword>
<evidence type="ECO:0000256" key="6">
    <source>
        <dbReference type="ARBA" id="ARBA00023136"/>
    </source>
</evidence>
<dbReference type="SUPFAM" id="SSF53850">
    <property type="entry name" value="Periplasmic binding protein-like II"/>
    <property type="match status" value="1"/>
</dbReference>
<comment type="subcellular location">
    <subcellularLocation>
        <location evidence="1">Membrane</location>
        <topology evidence="1">Multi-pass membrane protein</topology>
    </subcellularLocation>
</comment>
<accession>R7VAS3</accession>
<dbReference type="Pfam" id="PF10613">
    <property type="entry name" value="Lig_chan-Glu_bd"/>
    <property type="match status" value="1"/>
</dbReference>
<gene>
    <name evidence="14" type="ORF">CAPTEDRAFT_167458</name>
</gene>
<dbReference type="InterPro" id="IPR015683">
    <property type="entry name" value="Ionotropic_Glu_rcpt"/>
</dbReference>
<keyword evidence="5" id="KW-0406">Ion transport</keyword>
<keyword evidence="8" id="KW-0325">Glycoprotein</keyword>
<keyword evidence="6" id="KW-0472">Membrane</keyword>
<sequence>MISYYASQEAPYMMLKERQTFLAGNDRFEGYLADILLRLSLTVGFDYEIRLVRDGQYGMLGPMGYWDGMIGEVHREEADLAAGPLTITPRRLEVVDFTEPFLTLRSTALVKKPRPNKRQQRPRSRIRRIERLIDSGMVFGVKEGSLSQRVLRTSQNELYKQIWTKMVNFWPSAFVHSDEEGVSRVRSENYAYILDVPEAEYIAQRRPCDLYTMEPFLDLRQYAFAFRKGDPLLAPISLQMRDMTRSRELSSMYLKWWNGQCSKRPGDGPKRDSRTGPSTPSPWRQATAHAPHSASVRVAPSNRMASVIIAFICLFYHLSF</sequence>
<dbReference type="AlphaFoldDB" id="R7VAS3"/>
<evidence type="ECO:0000313" key="14">
    <source>
        <dbReference type="EMBL" id="ELU15632.1"/>
    </source>
</evidence>
<keyword evidence="3" id="KW-0812">Transmembrane</keyword>
<evidence type="ECO:0000256" key="10">
    <source>
        <dbReference type="ARBA" id="ARBA00023303"/>
    </source>
</evidence>
<evidence type="ECO:0000256" key="11">
    <source>
        <dbReference type="SAM" id="MobiDB-lite"/>
    </source>
</evidence>
<organism evidence="14">
    <name type="scientific">Capitella teleta</name>
    <name type="common">Polychaete worm</name>
    <dbReference type="NCBI Taxonomy" id="283909"/>
    <lineage>
        <taxon>Eukaryota</taxon>
        <taxon>Metazoa</taxon>
        <taxon>Spiralia</taxon>
        <taxon>Lophotrochozoa</taxon>
        <taxon>Annelida</taxon>
        <taxon>Polychaeta</taxon>
        <taxon>Sedentaria</taxon>
        <taxon>Scolecida</taxon>
        <taxon>Capitellidae</taxon>
        <taxon>Capitella</taxon>
    </lineage>
</organism>
<keyword evidence="4" id="KW-1133">Transmembrane helix</keyword>
<keyword evidence="2" id="KW-0813">Transport</keyword>
<dbReference type="InterPro" id="IPR019594">
    <property type="entry name" value="Glu/Gly-bd"/>
</dbReference>
<evidence type="ECO:0000256" key="9">
    <source>
        <dbReference type="ARBA" id="ARBA00023286"/>
    </source>
</evidence>
<dbReference type="OrthoDB" id="6274770at2759"/>
<evidence type="ECO:0000256" key="7">
    <source>
        <dbReference type="ARBA" id="ARBA00023170"/>
    </source>
</evidence>
<dbReference type="HOGENOM" id="CLU_069973_0_0_1"/>
<evidence type="ECO:0000313" key="16">
    <source>
        <dbReference type="Proteomes" id="UP000014760"/>
    </source>
</evidence>